<dbReference type="Pfam" id="PF00078">
    <property type="entry name" value="RVT_1"/>
    <property type="match status" value="1"/>
</dbReference>
<reference evidence="2" key="1">
    <citation type="journal article" date="2023" name="Plant J.">
        <title>Genome sequences and population genomics provide insights into the demographic history, inbreeding, and mutation load of two 'living fossil' tree species of Dipteronia.</title>
        <authorList>
            <person name="Feng Y."/>
            <person name="Comes H.P."/>
            <person name="Chen J."/>
            <person name="Zhu S."/>
            <person name="Lu R."/>
            <person name="Zhang X."/>
            <person name="Li P."/>
            <person name="Qiu J."/>
            <person name="Olsen K.M."/>
            <person name="Qiu Y."/>
        </authorList>
    </citation>
    <scope>NUCLEOTIDE SEQUENCE</scope>
    <source>
        <strain evidence="2">KIB01</strain>
    </source>
</reference>
<sequence>MEEKPPWELESLAYVVKKMEEMKKMKRGRLGHEVGLVDSMYKILAKVLATRVKKVMEKIIGPNQMAFVKNRHIVDNFMVTEKVIHSWKKDNIEGLLMKLDFERAYDCVNHAFLDAMMAKMGIGSKWRGVVFGRDEVHVSHLQFVDDLSIEHIFDYLVNAKRILRWAAAFCSPKSLLPILYLSLPLDGTPYKEDLNSVMSAILDALACSFCPNGLFTVGLFRRSLEEGIADGGFDHKFFWQGVCPPKWLHGWNGLCSSRMELFVLLWFGLYGRLVTEARNKLVFQSKEANLALKASWMQF</sequence>
<keyword evidence="3" id="KW-1185">Reference proteome</keyword>
<evidence type="ECO:0000313" key="3">
    <source>
        <dbReference type="Proteomes" id="UP001280121"/>
    </source>
</evidence>
<dbReference type="Proteomes" id="UP001280121">
    <property type="component" value="Unassembled WGS sequence"/>
</dbReference>
<dbReference type="EMBL" id="JANJYI010000001">
    <property type="protein sequence ID" value="KAK2661916.1"/>
    <property type="molecule type" value="Genomic_DNA"/>
</dbReference>
<accession>A0AAE0CSL6</accession>
<protein>
    <recommendedName>
        <fullName evidence="1">Reverse transcriptase domain-containing protein</fullName>
    </recommendedName>
</protein>
<name>A0AAE0CSL6_9ROSI</name>
<dbReference type="PANTHER" id="PTHR31635">
    <property type="entry name" value="REVERSE TRANSCRIPTASE DOMAIN-CONTAINING PROTEIN-RELATED"/>
    <property type="match status" value="1"/>
</dbReference>
<evidence type="ECO:0000259" key="1">
    <source>
        <dbReference type="Pfam" id="PF00078"/>
    </source>
</evidence>
<evidence type="ECO:0000313" key="2">
    <source>
        <dbReference type="EMBL" id="KAK2661916.1"/>
    </source>
</evidence>
<dbReference type="PANTHER" id="PTHR31635:SF196">
    <property type="entry name" value="REVERSE TRANSCRIPTASE DOMAIN-CONTAINING PROTEIN-RELATED"/>
    <property type="match status" value="1"/>
</dbReference>
<comment type="caution">
    <text evidence="2">The sequence shown here is derived from an EMBL/GenBank/DDBJ whole genome shotgun (WGS) entry which is preliminary data.</text>
</comment>
<dbReference type="InterPro" id="IPR000477">
    <property type="entry name" value="RT_dom"/>
</dbReference>
<proteinExistence type="predicted"/>
<organism evidence="2 3">
    <name type="scientific">Dipteronia dyeriana</name>
    <dbReference type="NCBI Taxonomy" id="168575"/>
    <lineage>
        <taxon>Eukaryota</taxon>
        <taxon>Viridiplantae</taxon>
        <taxon>Streptophyta</taxon>
        <taxon>Embryophyta</taxon>
        <taxon>Tracheophyta</taxon>
        <taxon>Spermatophyta</taxon>
        <taxon>Magnoliopsida</taxon>
        <taxon>eudicotyledons</taxon>
        <taxon>Gunneridae</taxon>
        <taxon>Pentapetalae</taxon>
        <taxon>rosids</taxon>
        <taxon>malvids</taxon>
        <taxon>Sapindales</taxon>
        <taxon>Sapindaceae</taxon>
        <taxon>Hippocastanoideae</taxon>
        <taxon>Acereae</taxon>
        <taxon>Dipteronia</taxon>
    </lineage>
</organism>
<gene>
    <name evidence="2" type="ORF">Ddye_000490</name>
</gene>
<dbReference type="AlphaFoldDB" id="A0AAE0CSL6"/>
<feature type="domain" description="Reverse transcriptase" evidence="1">
    <location>
        <begin position="34"/>
        <end position="126"/>
    </location>
</feature>